<evidence type="ECO:0000313" key="4">
    <source>
        <dbReference type="Proteomes" id="UP000092461"/>
    </source>
</evidence>
<protein>
    <submittedName>
        <fullName evidence="3">Uncharacterized protein</fullName>
    </submittedName>
</protein>
<dbReference type="SUPFAM" id="SSF48452">
    <property type="entry name" value="TPR-like"/>
    <property type="match status" value="1"/>
</dbReference>
<dbReference type="SMART" id="SM00028">
    <property type="entry name" value="TPR"/>
    <property type="match status" value="3"/>
</dbReference>
<dbReference type="Pfam" id="PF00515">
    <property type="entry name" value="TPR_1"/>
    <property type="match status" value="1"/>
</dbReference>
<dbReference type="PROSITE" id="PS50005">
    <property type="entry name" value="TPR"/>
    <property type="match status" value="1"/>
</dbReference>
<name>A0A1B0CV22_LUTLO</name>
<dbReference type="CTD" id="7265"/>
<evidence type="ECO:0000256" key="2">
    <source>
        <dbReference type="SAM" id="MobiDB-lite"/>
    </source>
</evidence>
<dbReference type="VEuPathDB" id="VectorBase:LLOJ008807"/>
<dbReference type="InterPro" id="IPR011990">
    <property type="entry name" value="TPR-like_helical_dom_sf"/>
</dbReference>
<dbReference type="EMBL" id="AJWK01030033">
    <property type="status" value="NOT_ANNOTATED_CDS"/>
    <property type="molecule type" value="Genomic_DNA"/>
</dbReference>
<evidence type="ECO:0000313" key="3">
    <source>
        <dbReference type="EnsemblMetazoa" id="LLOJ008807-PA"/>
    </source>
</evidence>
<keyword evidence="4" id="KW-1185">Reference proteome</keyword>
<dbReference type="AlphaFoldDB" id="A0A1B0CV22"/>
<dbReference type="Proteomes" id="UP000092461">
    <property type="component" value="Unassembled WGS sequence"/>
</dbReference>
<organism evidence="3 4">
    <name type="scientific">Lutzomyia longipalpis</name>
    <name type="common">Sand fly</name>
    <dbReference type="NCBI Taxonomy" id="7200"/>
    <lineage>
        <taxon>Eukaryota</taxon>
        <taxon>Metazoa</taxon>
        <taxon>Ecdysozoa</taxon>
        <taxon>Arthropoda</taxon>
        <taxon>Hexapoda</taxon>
        <taxon>Insecta</taxon>
        <taxon>Pterygota</taxon>
        <taxon>Neoptera</taxon>
        <taxon>Endopterygota</taxon>
        <taxon>Diptera</taxon>
        <taxon>Nematocera</taxon>
        <taxon>Psychodoidea</taxon>
        <taxon>Psychodidae</taxon>
        <taxon>Lutzomyia</taxon>
        <taxon>Lutzomyia</taxon>
    </lineage>
</organism>
<dbReference type="KEGG" id="lll:129795907"/>
<dbReference type="InterPro" id="IPR019734">
    <property type="entry name" value="TPR_rpt"/>
</dbReference>
<dbReference type="PANTHER" id="PTHR46014">
    <property type="entry name" value="TETRATRICOPEPTIDE REPEAT PROTEIN 1"/>
    <property type="match status" value="1"/>
</dbReference>
<accession>A0A1B0CV22</accession>
<dbReference type="InterPro" id="IPR052769">
    <property type="entry name" value="TPR_domain_protein"/>
</dbReference>
<dbReference type="EnsemblMetazoa" id="LLOJ008807-RA">
    <property type="protein sequence ID" value="LLOJ008807-PA"/>
    <property type="gene ID" value="LLOJ008807"/>
</dbReference>
<feature type="repeat" description="TPR" evidence="1">
    <location>
        <begin position="101"/>
        <end position="134"/>
    </location>
</feature>
<keyword evidence="1" id="KW-0802">TPR repeat</keyword>
<evidence type="ECO:0000256" key="1">
    <source>
        <dbReference type="PROSITE-ProRule" id="PRU00339"/>
    </source>
</evidence>
<dbReference type="Gene3D" id="1.25.40.10">
    <property type="entry name" value="Tetratricopeptide repeat domain"/>
    <property type="match status" value="1"/>
</dbReference>
<dbReference type="PANTHER" id="PTHR46014:SF1">
    <property type="entry name" value="TETRATRICOPEPTIDE REPEAT PROTEIN 1"/>
    <property type="match status" value="1"/>
</dbReference>
<feature type="region of interest" description="Disordered" evidence="2">
    <location>
        <begin position="1"/>
        <end position="21"/>
    </location>
</feature>
<dbReference type="RefSeq" id="XP_055693431.1">
    <property type="nucleotide sequence ID" value="XM_055837456.1"/>
</dbReference>
<reference evidence="3" key="1">
    <citation type="submission" date="2020-05" db="UniProtKB">
        <authorList>
            <consortium name="EnsemblMetazoa"/>
        </authorList>
    </citation>
    <scope>IDENTIFICATION</scope>
    <source>
        <strain evidence="3">Jacobina</strain>
    </source>
</reference>
<dbReference type="OrthoDB" id="1872379at2759"/>
<proteinExistence type="predicted"/>
<dbReference type="VEuPathDB" id="VectorBase:LLONM1_005654"/>
<sequence>MEECDRTETSLPPDGDSETNIPNLTDVIVQLKSEGNRCFREGNYEDSLILYSAGVKICPVDSVEQRAVFFANRAATNVKLEEFSRVIEDCTVALLLKPDYLKVLQRRAVCLEKLEKLEESLEDYQRILTLDPGNTDARFASARLTEMVQERNEKLKEEMLGKLKDVGNLILKPFGLSTNNFRMVKDEKSGSYSINFVNNNQS</sequence>
<dbReference type="GeneID" id="129795907"/>